<dbReference type="EMBL" id="CZQE01000102">
    <property type="protein sequence ID" value="CUS43975.1"/>
    <property type="molecule type" value="Genomic_DNA"/>
</dbReference>
<protein>
    <submittedName>
        <fullName evidence="8">RNA polymerase sigma factor cnrH</fullName>
    </submittedName>
</protein>
<evidence type="ECO:0000256" key="5">
    <source>
        <dbReference type="ARBA" id="ARBA00023163"/>
    </source>
</evidence>
<sequence>MSNGIADRSDGELAALCLAGQRRAFAEIVRRHKAPLHRLVARLIGDEEEALDVVQEAFVSAHSALRRYDSARPMRAWLARIAINKARDWRRRRMVRRLISVVLPLDHALDAADDVPSIETQAADRQELDRVAAALATLPGNLREVLVLRTIEGLTQAETSGILAISEKAVETRLYRARQKLADRLGDTA</sequence>
<reference evidence="8" key="1">
    <citation type="submission" date="2015-10" db="EMBL/GenBank/DDBJ databases">
        <authorList>
            <person name="Gilbert D.G."/>
        </authorList>
    </citation>
    <scope>NUCLEOTIDE SEQUENCE</scope>
</reference>
<gene>
    <name evidence="8" type="ORF">MGWOODY_Smn2504</name>
</gene>
<keyword evidence="4" id="KW-0238">DNA-binding</keyword>
<dbReference type="PANTHER" id="PTHR43133:SF8">
    <property type="entry name" value="RNA POLYMERASE SIGMA FACTOR HI_1459-RELATED"/>
    <property type="match status" value="1"/>
</dbReference>
<evidence type="ECO:0000256" key="4">
    <source>
        <dbReference type="ARBA" id="ARBA00023125"/>
    </source>
</evidence>
<dbReference type="InterPro" id="IPR013324">
    <property type="entry name" value="RNA_pol_sigma_r3/r4-like"/>
</dbReference>
<dbReference type="InterPro" id="IPR013249">
    <property type="entry name" value="RNA_pol_sigma70_r4_t2"/>
</dbReference>
<dbReference type="Pfam" id="PF08281">
    <property type="entry name" value="Sigma70_r4_2"/>
    <property type="match status" value="1"/>
</dbReference>
<organism evidence="8">
    <name type="scientific">hydrothermal vent metagenome</name>
    <dbReference type="NCBI Taxonomy" id="652676"/>
    <lineage>
        <taxon>unclassified sequences</taxon>
        <taxon>metagenomes</taxon>
        <taxon>ecological metagenomes</taxon>
    </lineage>
</organism>
<dbReference type="Gene3D" id="1.10.10.10">
    <property type="entry name" value="Winged helix-like DNA-binding domain superfamily/Winged helix DNA-binding domain"/>
    <property type="match status" value="1"/>
</dbReference>
<evidence type="ECO:0000313" key="8">
    <source>
        <dbReference type="EMBL" id="CUS43975.1"/>
    </source>
</evidence>
<evidence type="ECO:0000256" key="3">
    <source>
        <dbReference type="ARBA" id="ARBA00023082"/>
    </source>
</evidence>
<keyword evidence="5" id="KW-0804">Transcription</keyword>
<name>A0A160TGL9_9ZZZZ</name>
<dbReference type="InterPro" id="IPR014284">
    <property type="entry name" value="RNA_pol_sigma-70_dom"/>
</dbReference>
<dbReference type="AlphaFoldDB" id="A0A160TGL9"/>
<dbReference type="SUPFAM" id="SSF88946">
    <property type="entry name" value="Sigma2 domain of RNA polymerase sigma factors"/>
    <property type="match status" value="1"/>
</dbReference>
<dbReference type="GO" id="GO:0003677">
    <property type="term" value="F:DNA binding"/>
    <property type="evidence" value="ECO:0007669"/>
    <property type="project" value="UniProtKB-KW"/>
</dbReference>
<proteinExistence type="inferred from homology"/>
<feature type="domain" description="RNA polymerase sigma factor 70 region 4 type 2" evidence="7">
    <location>
        <begin position="129"/>
        <end position="181"/>
    </location>
</feature>
<dbReference type="Gene3D" id="1.10.1740.10">
    <property type="match status" value="1"/>
</dbReference>
<dbReference type="InterPro" id="IPR007627">
    <property type="entry name" value="RNA_pol_sigma70_r2"/>
</dbReference>
<dbReference type="Pfam" id="PF04542">
    <property type="entry name" value="Sigma70_r2"/>
    <property type="match status" value="1"/>
</dbReference>
<comment type="similarity">
    <text evidence="1">Belongs to the sigma-70 factor family. ECF subfamily.</text>
</comment>
<evidence type="ECO:0000259" key="7">
    <source>
        <dbReference type="Pfam" id="PF08281"/>
    </source>
</evidence>
<dbReference type="SUPFAM" id="SSF88659">
    <property type="entry name" value="Sigma3 and sigma4 domains of RNA polymerase sigma factors"/>
    <property type="match status" value="1"/>
</dbReference>
<keyword evidence="3" id="KW-0731">Sigma factor</keyword>
<accession>A0A160TGL9</accession>
<evidence type="ECO:0000256" key="1">
    <source>
        <dbReference type="ARBA" id="ARBA00010641"/>
    </source>
</evidence>
<keyword evidence="2" id="KW-0805">Transcription regulation</keyword>
<evidence type="ECO:0000259" key="6">
    <source>
        <dbReference type="Pfam" id="PF04542"/>
    </source>
</evidence>
<dbReference type="InterPro" id="IPR039425">
    <property type="entry name" value="RNA_pol_sigma-70-like"/>
</dbReference>
<evidence type="ECO:0000256" key="2">
    <source>
        <dbReference type="ARBA" id="ARBA00023015"/>
    </source>
</evidence>
<dbReference type="PANTHER" id="PTHR43133">
    <property type="entry name" value="RNA POLYMERASE ECF-TYPE SIGMA FACTO"/>
    <property type="match status" value="1"/>
</dbReference>
<feature type="domain" description="RNA polymerase sigma-70 region 2" evidence="6">
    <location>
        <begin position="28"/>
        <end position="93"/>
    </location>
</feature>
<dbReference type="NCBIfam" id="TIGR02937">
    <property type="entry name" value="sigma70-ECF"/>
    <property type="match status" value="1"/>
</dbReference>
<dbReference type="GO" id="GO:0016987">
    <property type="term" value="F:sigma factor activity"/>
    <property type="evidence" value="ECO:0007669"/>
    <property type="project" value="UniProtKB-KW"/>
</dbReference>
<dbReference type="GO" id="GO:0006352">
    <property type="term" value="P:DNA-templated transcription initiation"/>
    <property type="evidence" value="ECO:0007669"/>
    <property type="project" value="InterPro"/>
</dbReference>
<dbReference type="CDD" id="cd06171">
    <property type="entry name" value="Sigma70_r4"/>
    <property type="match status" value="1"/>
</dbReference>
<dbReference type="InterPro" id="IPR036388">
    <property type="entry name" value="WH-like_DNA-bd_sf"/>
</dbReference>
<dbReference type="InterPro" id="IPR013325">
    <property type="entry name" value="RNA_pol_sigma_r2"/>
</dbReference>